<name>A0ABQ7MDR9_BRACM</name>
<comment type="caution">
    <text evidence="1">The sequence shown here is derived from an EMBL/GenBank/DDBJ whole genome shotgun (WGS) entry which is preliminary data.</text>
</comment>
<protein>
    <submittedName>
        <fullName evidence="1">Uncharacterized protein</fullName>
    </submittedName>
</protein>
<evidence type="ECO:0000313" key="2">
    <source>
        <dbReference type="Proteomes" id="UP000823674"/>
    </source>
</evidence>
<dbReference type="Proteomes" id="UP000823674">
    <property type="component" value="Chromosome A05"/>
</dbReference>
<accession>A0ABQ7MDR9</accession>
<keyword evidence="2" id="KW-1185">Reference proteome</keyword>
<sequence length="384" mass="41638">MLSLFFSFENASCLRLERQCERPVPSPTSPGNMKITTFPAQEPSPLQPYSCVSSAGLAVNNHHPRRLGPTQLKRTNPPLFLLHPYEVACPVYYDPFPPRLGVTQSYRRLYLYPAVFERYGRRVSHTPHQSLGGLGILRGVHRQVLTLIGCRTGSKTARSTSPKTRKNRDLRFYLNALNAGGYTPQNREAGGLAPAIGDLGCADGGRRRRFLGVLVAAAALVSRRASLGGFVMAQLLGVTQSYRRLYLYPAVLNATAAAFPILPTSPSVVWLEILRGVHRQVLTLVGCRSGSKTARAAVSVPDLALGNLSSPMTRKNRDLRFYLNDLNAGGYTPQNREAGGLAPAIGDLGCAGGGRRRRFLGVLVAAAALESRRASLGGFLMAQL</sequence>
<reference evidence="1 2" key="1">
    <citation type="submission" date="2021-03" db="EMBL/GenBank/DDBJ databases">
        <authorList>
            <person name="King G.J."/>
            <person name="Bancroft I."/>
            <person name="Baten A."/>
            <person name="Bloomfield J."/>
            <person name="Borpatragohain P."/>
            <person name="He Z."/>
            <person name="Irish N."/>
            <person name="Irwin J."/>
            <person name="Liu K."/>
            <person name="Mauleon R.P."/>
            <person name="Moore J."/>
            <person name="Morris R."/>
            <person name="Ostergaard L."/>
            <person name="Wang B."/>
            <person name="Wells R."/>
        </authorList>
    </citation>
    <scope>NUCLEOTIDE SEQUENCE [LARGE SCALE GENOMIC DNA]</scope>
    <source>
        <strain evidence="1">R-o-18</strain>
        <tissue evidence="1">Leaf</tissue>
    </source>
</reference>
<organism evidence="1 2">
    <name type="scientific">Brassica rapa subsp. trilocularis</name>
    <dbReference type="NCBI Taxonomy" id="1813537"/>
    <lineage>
        <taxon>Eukaryota</taxon>
        <taxon>Viridiplantae</taxon>
        <taxon>Streptophyta</taxon>
        <taxon>Embryophyta</taxon>
        <taxon>Tracheophyta</taxon>
        <taxon>Spermatophyta</taxon>
        <taxon>Magnoliopsida</taxon>
        <taxon>eudicotyledons</taxon>
        <taxon>Gunneridae</taxon>
        <taxon>Pentapetalae</taxon>
        <taxon>rosids</taxon>
        <taxon>malvids</taxon>
        <taxon>Brassicales</taxon>
        <taxon>Brassicaceae</taxon>
        <taxon>Brassiceae</taxon>
        <taxon>Brassica</taxon>
    </lineage>
</organism>
<dbReference type="EMBL" id="JADBGQ010000005">
    <property type="protein sequence ID" value="KAG5396916.1"/>
    <property type="molecule type" value="Genomic_DNA"/>
</dbReference>
<proteinExistence type="predicted"/>
<evidence type="ECO:0000313" key="1">
    <source>
        <dbReference type="EMBL" id="KAG5396916.1"/>
    </source>
</evidence>
<gene>
    <name evidence="1" type="primary">A05g502940.1_BraROA</name>
    <name evidence="1" type="ORF">IGI04_018730</name>
</gene>